<dbReference type="InterPro" id="IPR029753">
    <property type="entry name" value="D-isomer_DH_CS"/>
</dbReference>
<protein>
    <submittedName>
        <fullName evidence="7">Glycerate dehydrogenase</fullName>
        <ecNumber evidence="7">1.1.1.29</ecNumber>
    </submittedName>
</protein>
<dbReference type="Gene3D" id="3.40.50.720">
    <property type="entry name" value="NAD(P)-binding Rossmann-like Domain"/>
    <property type="match status" value="2"/>
</dbReference>
<feature type="domain" description="D-isomer specific 2-hydroxyacid dehydrogenase NAD-binding" evidence="6">
    <location>
        <begin position="107"/>
        <end position="288"/>
    </location>
</feature>
<feature type="domain" description="D-isomer specific 2-hydroxyacid dehydrogenase catalytic" evidence="5">
    <location>
        <begin position="21"/>
        <end position="317"/>
    </location>
</feature>
<dbReference type="PANTHER" id="PTHR43761">
    <property type="entry name" value="D-ISOMER SPECIFIC 2-HYDROXYACID DEHYDROGENASE FAMILY PROTEIN (AFU_ORTHOLOGUE AFUA_1G13630)"/>
    <property type="match status" value="1"/>
</dbReference>
<reference evidence="7 8" key="1">
    <citation type="submission" date="2024-06" db="EMBL/GenBank/DDBJ databases">
        <title>Genomic Encyclopedia of Type Strains, Phase IV (KMG-IV): sequencing the most valuable type-strain genomes for metagenomic binning, comparative biology and taxonomic classification.</title>
        <authorList>
            <person name="Goeker M."/>
        </authorList>
    </citation>
    <scope>NUCLEOTIDE SEQUENCE [LARGE SCALE GENOMIC DNA]</scope>
    <source>
        <strain evidence="7 8">DSM 17253</strain>
    </source>
</reference>
<evidence type="ECO:0000259" key="5">
    <source>
        <dbReference type="Pfam" id="PF00389"/>
    </source>
</evidence>
<evidence type="ECO:0000259" key="6">
    <source>
        <dbReference type="Pfam" id="PF02826"/>
    </source>
</evidence>
<dbReference type="EMBL" id="JBEPLV010000001">
    <property type="protein sequence ID" value="MET3543561.1"/>
    <property type="molecule type" value="Genomic_DNA"/>
</dbReference>
<organism evidence="7 8">
    <name type="scientific">Paenibacillus favisporus</name>
    <dbReference type="NCBI Taxonomy" id="221028"/>
    <lineage>
        <taxon>Bacteria</taxon>
        <taxon>Bacillati</taxon>
        <taxon>Bacillota</taxon>
        <taxon>Bacilli</taxon>
        <taxon>Bacillales</taxon>
        <taxon>Paenibacillaceae</taxon>
        <taxon>Paenibacillus</taxon>
    </lineage>
</organism>
<dbReference type="EC" id="1.1.1.29" evidence="7"/>
<evidence type="ECO:0000313" key="7">
    <source>
        <dbReference type="EMBL" id="MET3543561.1"/>
    </source>
</evidence>
<dbReference type="SUPFAM" id="SSF51735">
    <property type="entry name" value="NAD(P)-binding Rossmann-fold domains"/>
    <property type="match status" value="1"/>
</dbReference>
<comment type="caution">
    <text evidence="7">The sequence shown here is derived from an EMBL/GenBank/DDBJ whole genome shotgun (WGS) entry which is preliminary data.</text>
</comment>
<dbReference type="Pfam" id="PF00389">
    <property type="entry name" value="2-Hacid_dh"/>
    <property type="match status" value="1"/>
</dbReference>
<dbReference type="CDD" id="cd12162">
    <property type="entry name" value="2-Hacid_dh_4"/>
    <property type="match status" value="1"/>
</dbReference>
<dbReference type="InterPro" id="IPR036291">
    <property type="entry name" value="NAD(P)-bd_dom_sf"/>
</dbReference>
<dbReference type="InterPro" id="IPR006140">
    <property type="entry name" value="D-isomer_DH_NAD-bd"/>
</dbReference>
<dbReference type="InterPro" id="IPR006139">
    <property type="entry name" value="D-isomer_2_OHA_DH_cat_dom"/>
</dbReference>
<keyword evidence="2 4" id="KW-0560">Oxidoreductase</keyword>
<accession>A0ABV2EVC3</accession>
<evidence type="ECO:0000256" key="2">
    <source>
        <dbReference type="ARBA" id="ARBA00023002"/>
    </source>
</evidence>
<dbReference type="GO" id="GO:0008465">
    <property type="term" value="F:hydroxypyruvate reductase (NADH) activity"/>
    <property type="evidence" value="ECO:0007669"/>
    <property type="project" value="UniProtKB-EC"/>
</dbReference>
<dbReference type="Proteomes" id="UP001549098">
    <property type="component" value="Unassembled WGS sequence"/>
</dbReference>
<sequence>MNIVVLDGQTLNPGDLSWDELGKLGSVTVYERTPAGLIQERIGNAEMVLTNKTPLTREVLEAAENLRYVGVLATGYNVVDIEAAAARGITVTNVPAYGTESVAQFVFALLLELCHQIGRHGDSVRSGDWAKAVDFSYTLTPQIELWGKTMGIVGYGRIGRQVARLAEAFGMRVLVSGRPGKADGDEDSGVRRVPLEQLLAESDVVSLHCPLTAETEGLINRERLALMKPSAFLINTARGGLLQEQDVADALNEGRLAGAALDVLAAEPPAADHPLVHAPRCIITPHMAWAAVEARERLMSIAAGNVAAFLEGRPVNTVGPHNR</sequence>
<evidence type="ECO:0000313" key="8">
    <source>
        <dbReference type="Proteomes" id="UP001549098"/>
    </source>
</evidence>
<dbReference type="PROSITE" id="PS00670">
    <property type="entry name" value="D_2_HYDROXYACID_DH_2"/>
    <property type="match status" value="1"/>
</dbReference>
<keyword evidence="3" id="KW-0520">NAD</keyword>
<keyword evidence="8" id="KW-1185">Reference proteome</keyword>
<evidence type="ECO:0000256" key="3">
    <source>
        <dbReference type="ARBA" id="ARBA00023027"/>
    </source>
</evidence>
<dbReference type="Pfam" id="PF02826">
    <property type="entry name" value="2-Hacid_dh_C"/>
    <property type="match status" value="1"/>
</dbReference>
<evidence type="ECO:0000256" key="4">
    <source>
        <dbReference type="RuleBase" id="RU003719"/>
    </source>
</evidence>
<dbReference type="InterPro" id="IPR050418">
    <property type="entry name" value="D-iso_2-hydroxyacid_DH_PdxB"/>
</dbReference>
<comment type="similarity">
    <text evidence="1 4">Belongs to the D-isomer specific 2-hydroxyacid dehydrogenase family.</text>
</comment>
<dbReference type="RefSeq" id="WP_354494571.1">
    <property type="nucleotide sequence ID" value="NZ_JBEPLV010000001.1"/>
</dbReference>
<evidence type="ECO:0000256" key="1">
    <source>
        <dbReference type="ARBA" id="ARBA00005854"/>
    </source>
</evidence>
<proteinExistence type="inferred from homology"/>
<dbReference type="PANTHER" id="PTHR43761:SF1">
    <property type="entry name" value="D-ISOMER SPECIFIC 2-HYDROXYACID DEHYDROGENASE CATALYTIC DOMAIN-CONTAINING PROTEIN-RELATED"/>
    <property type="match status" value="1"/>
</dbReference>
<name>A0ABV2EVC3_9BACL</name>
<gene>
    <name evidence="7" type="ORF">ABID47_000155</name>
</gene>
<dbReference type="SUPFAM" id="SSF52283">
    <property type="entry name" value="Formate/glycerate dehydrogenase catalytic domain-like"/>
    <property type="match status" value="1"/>
</dbReference>